<dbReference type="Proteomes" id="UP000503462">
    <property type="component" value="Chromosome 1"/>
</dbReference>
<dbReference type="AlphaFoldDB" id="A0A6H0XLC3"/>
<keyword evidence="2" id="KW-1185">Reference proteome</keyword>
<gene>
    <name evidence="1" type="ORF">AMS68_000946</name>
</gene>
<organism evidence="1 2">
    <name type="scientific">Peltaster fructicola</name>
    <dbReference type="NCBI Taxonomy" id="286661"/>
    <lineage>
        <taxon>Eukaryota</taxon>
        <taxon>Fungi</taxon>
        <taxon>Dikarya</taxon>
        <taxon>Ascomycota</taxon>
        <taxon>Pezizomycotina</taxon>
        <taxon>Dothideomycetes</taxon>
        <taxon>Dothideomycetes incertae sedis</taxon>
        <taxon>Peltaster</taxon>
    </lineage>
</organism>
<dbReference type="EMBL" id="CP051139">
    <property type="protein sequence ID" value="QIW95428.1"/>
    <property type="molecule type" value="Genomic_DNA"/>
</dbReference>
<dbReference type="SUPFAM" id="SSF56281">
    <property type="entry name" value="Metallo-hydrolase/oxidoreductase"/>
    <property type="match status" value="1"/>
</dbReference>
<evidence type="ECO:0000313" key="2">
    <source>
        <dbReference type="Proteomes" id="UP000503462"/>
    </source>
</evidence>
<accession>A0A6H0XLC3</accession>
<evidence type="ECO:0008006" key="3">
    <source>
        <dbReference type="Google" id="ProtNLM"/>
    </source>
</evidence>
<dbReference type="Gene3D" id="3.60.15.10">
    <property type="entry name" value="Ribonuclease Z/Hydroxyacylglutathione hydrolase-like"/>
    <property type="match status" value="1"/>
</dbReference>
<proteinExistence type="predicted"/>
<protein>
    <recommendedName>
        <fullName evidence="3">Metallo-beta-lactamase domain-containing protein</fullName>
    </recommendedName>
</protein>
<dbReference type="OrthoDB" id="17458at2759"/>
<name>A0A6H0XLC3_9PEZI</name>
<reference evidence="1 2" key="1">
    <citation type="journal article" date="2016" name="Sci. Rep.">
        <title>Peltaster fructicola genome reveals evolution from an invasive phytopathogen to an ectophytic parasite.</title>
        <authorList>
            <person name="Xu C."/>
            <person name="Chen H."/>
            <person name="Gleason M.L."/>
            <person name="Xu J.R."/>
            <person name="Liu H."/>
            <person name="Zhang R."/>
            <person name="Sun G."/>
        </authorList>
    </citation>
    <scope>NUCLEOTIDE SEQUENCE [LARGE SCALE GENOMIC DNA]</scope>
    <source>
        <strain evidence="1 2">LNHT1506</strain>
    </source>
</reference>
<dbReference type="PANTHER" id="PTHR36839:SF1">
    <property type="entry name" value="METALLO-BETA-LACTAMASE FAMILY PROTEIN (AFU_ORTHOLOGUE AFUA_5G12770)"/>
    <property type="match status" value="1"/>
</dbReference>
<dbReference type="PANTHER" id="PTHR36839">
    <property type="entry name" value="METALLO-BETA-LACTAMASE FAMILY PROTEIN (AFU_ORTHOLOGUE AFUA_5G12770)"/>
    <property type="match status" value="1"/>
</dbReference>
<sequence length="277" mass="30847">MQAEHGDPRQYVPLSGQQWTSLRTLRGNHTNEFDALKGGPGIWSIKTEPKVGIGQRCFLITTPAGNVLWDCITFVDEDTIKTIRNRGGLAAIVISHPHFYSTHLLWANIFDCPVYIAAEDAQWCVTTDHNTRRRLVDRPVQQILPGIDAIKLGGHFPGSMVLRYQPEAAPSKNAHLFIADTFMTVPSGLYHVNRPAGTTSYSFLWSYPNQIPLPPTEVYKMWTALKAFNFSSTHGGFAGQDVSDGQLKERVLESMKIQCQAMGWDASNAAIFNETVV</sequence>
<evidence type="ECO:0000313" key="1">
    <source>
        <dbReference type="EMBL" id="QIW95428.1"/>
    </source>
</evidence>
<dbReference type="InterPro" id="IPR036866">
    <property type="entry name" value="RibonucZ/Hydroxyglut_hydro"/>
</dbReference>